<dbReference type="SUPFAM" id="SSF57667">
    <property type="entry name" value="beta-beta-alpha zinc fingers"/>
    <property type="match status" value="2"/>
</dbReference>
<dbReference type="GO" id="GO:0008270">
    <property type="term" value="F:zinc ion binding"/>
    <property type="evidence" value="ECO:0007669"/>
    <property type="project" value="UniProtKB-KW"/>
</dbReference>
<dbReference type="Pfam" id="PF00096">
    <property type="entry name" value="zf-C2H2"/>
    <property type="match status" value="4"/>
</dbReference>
<accession>A0AAV8UFX7</accession>
<evidence type="ECO:0000256" key="4">
    <source>
        <dbReference type="ARBA" id="ARBA00022833"/>
    </source>
</evidence>
<dbReference type="PROSITE" id="PS50157">
    <property type="entry name" value="ZINC_FINGER_C2H2_2"/>
    <property type="match status" value="4"/>
</dbReference>
<dbReference type="PANTHER" id="PTHR24408">
    <property type="entry name" value="ZINC FINGER PROTEIN"/>
    <property type="match status" value="1"/>
</dbReference>
<feature type="domain" description="C2H2-type" evidence="6">
    <location>
        <begin position="319"/>
        <end position="347"/>
    </location>
</feature>
<evidence type="ECO:0000256" key="2">
    <source>
        <dbReference type="ARBA" id="ARBA00022737"/>
    </source>
</evidence>
<evidence type="ECO:0000256" key="5">
    <source>
        <dbReference type="PROSITE-ProRule" id="PRU00042"/>
    </source>
</evidence>
<organism evidence="7 8">
    <name type="scientific">Rhodosorus marinus</name>
    <dbReference type="NCBI Taxonomy" id="101924"/>
    <lineage>
        <taxon>Eukaryota</taxon>
        <taxon>Rhodophyta</taxon>
        <taxon>Stylonematophyceae</taxon>
        <taxon>Stylonematales</taxon>
        <taxon>Stylonemataceae</taxon>
        <taxon>Rhodosorus</taxon>
    </lineage>
</organism>
<reference evidence="7 8" key="1">
    <citation type="journal article" date="2023" name="Nat. Commun.">
        <title>Origin of minicircular mitochondrial genomes in red algae.</title>
        <authorList>
            <person name="Lee Y."/>
            <person name="Cho C.H."/>
            <person name="Lee Y.M."/>
            <person name="Park S.I."/>
            <person name="Yang J.H."/>
            <person name="West J.A."/>
            <person name="Bhattacharya D."/>
            <person name="Yoon H.S."/>
        </authorList>
    </citation>
    <scope>NUCLEOTIDE SEQUENCE [LARGE SCALE GENOMIC DNA]</scope>
    <source>
        <strain evidence="7 8">CCMP1338</strain>
        <tissue evidence="7">Whole cell</tissue>
    </source>
</reference>
<feature type="domain" description="C2H2-type" evidence="6">
    <location>
        <begin position="348"/>
        <end position="376"/>
    </location>
</feature>
<keyword evidence="4" id="KW-0862">Zinc</keyword>
<keyword evidence="2" id="KW-0677">Repeat</keyword>
<dbReference type="FunFam" id="3.30.160.60:FF:000100">
    <property type="entry name" value="Zinc finger 45-like"/>
    <property type="match status" value="1"/>
</dbReference>
<dbReference type="SMART" id="SM00355">
    <property type="entry name" value="ZnF_C2H2"/>
    <property type="match status" value="4"/>
</dbReference>
<keyword evidence="8" id="KW-1185">Reference proteome</keyword>
<dbReference type="Gene3D" id="3.30.160.60">
    <property type="entry name" value="Classic Zinc Finger"/>
    <property type="match status" value="2"/>
</dbReference>
<evidence type="ECO:0000256" key="1">
    <source>
        <dbReference type="ARBA" id="ARBA00022723"/>
    </source>
</evidence>
<keyword evidence="1" id="KW-0479">Metal-binding</keyword>
<dbReference type="Proteomes" id="UP001157974">
    <property type="component" value="Unassembled WGS sequence"/>
</dbReference>
<dbReference type="PANTHER" id="PTHR24408:SF64">
    <property type="entry name" value="LINKING IMMUNITY AND METABOLISM-RELATED"/>
    <property type="match status" value="1"/>
</dbReference>
<dbReference type="PROSITE" id="PS00028">
    <property type="entry name" value="ZINC_FINGER_C2H2_1"/>
    <property type="match status" value="3"/>
</dbReference>
<evidence type="ECO:0000313" key="7">
    <source>
        <dbReference type="EMBL" id="KAJ8901390.1"/>
    </source>
</evidence>
<name>A0AAV8UFX7_9RHOD</name>
<comment type="caution">
    <text evidence="7">The sequence shown here is derived from an EMBL/GenBank/DDBJ whole genome shotgun (WGS) entry which is preliminary data.</text>
</comment>
<evidence type="ECO:0000259" key="6">
    <source>
        <dbReference type="PROSITE" id="PS50157"/>
    </source>
</evidence>
<dbReference type="GO" id="GO:0000981">
    <property type="term" value="F:DNA-binding transcription factor activity, RNA polymerase II-specific"/>
    <property type="evidence" value="ECO:0007669"/>
    <property type="project" value="TreeGrafter"/>
</dbReference>
<protein>
    <recommendedName>
        <fullName evidence="6">C2H2-type domain-containing protein</fullName>
    </recommendedName>
</protein>
<dbReference type="InterPro" id="IPR036236">
    <property type="entry name" value="Znf_C2H2_sf"/>
</dbReference>
<dbReference type="GO" id="GO:0043565">
    <property type="term" value="F:sequence-specific DNA binding"/>
    <property type="evidence" value="ECO:0007669"/>
    <property type="project" value="TreeGrafter"/>
</dbReference>
<dbReference type="GO" id="GO:0005634">
    <property type="term" value="C:nucleus"/>
    <property type="evidence" value="ECO:0007669"/>
    <property type="project" value="TreeGrafter"/>
</dbReference>
<gene>
    <name evidence="7" type="ORF">NDN08_007236</name>
</gene>
<dbReference type="InterPro" id="IPR013087">
    <property type="entry name" value="Znf_C2H2_type"/>
</dbReference>
<feature type="domain" description="C2H2-type" evidence="6">
    <location>
        <begin position="291"/>
        <end position="319"/>
    </location>
</feature>
<dbReference type="AlphaFoldDB" id="A0AAV8UFX7"/>
<dbReference type="EMBL" id="JAMWBK010000011">
    <property type="protein sequence ID" value="KAJ8901390.1"/>
    <property type="molecule type" value="Genomic_DNA"/>
</dbReference>
<proteinExistence type="predicted"/>
<evidence type="ECO:0000256" key="3">
    <source>
        <dbReference type="ARBA" id="ARBA00022771"/>
    </source>
</evidence>
<keyword evidence="3 5" id="KW-0863">Zinc-finger</keyword>
<feature type="domain" description="C2H2-type" evidence="6">
    <location>
        <begin position="262"/>
        <end position="290"/>
    </location>
</feature>
<evidence type="ECO:0000313" key="8">
    <source>
        <dbReference type="Proteomes" id="UP001157974"/>
    </source>
</evidence>
<sequence length="390" mass="44606">MGKWTGRCKYGGTGEDRESISCVGDCKNGPCDDSAGADDHRTVRGLLFAGFWVAFPWWTTRVKCEIQPGLVAVLRIVEIDGRHNLKTWAVIDKETETIVGMETTVARRPCDMCLLTSDICDPRQCKNEQSFESMRNSKRSLLEKMEKPVCHMEMFSGKWVMAIDRLEPIEYNWSLYFSGSSYQYALLSVLQGEVESVHPPRASFRIVKQAREEMDYCMDLETLLEMAFVNDEVVGNGGKASRLNGAGVDLALEKVKPGAKRHRCETCGTIFKRAYDMKRHVIVVHQRIKDFKCSYCGRLFTQSGHLHEHVRIAHTGALHACSVCEKKFGTKSKLERHVSAVHYNERNFRCSVCELAFKDKAYLRKHMRKQHNVDMKELENFQQRSLAEIC</sequence>